<accession>A0A2A4Z0L5</accession>
<protein>
    <submittedName>
        <fullName evidence="1">Uncharacterized protein</fullName>
    </submittedName>
</protein>
<dbReference type="AlphaFoldDB" id="A0A2A4Z0L5"/>
<sequence>MIISVVDALKQSEKTLSAQQLLSAAGYPDNADTDQIEQFFLDIRKAINKMQLVTWRENDQDYFKVAG</sequence>
<comment type="caution">
    <text evidence="1">The sequence shown here is derived from an EMBL/GenBank/DDBJ whole genome shotgun (WGS) entry which is preliminary data.</text>
</comment>
<name>A0A2A4Z0L5_9PROT</name>
<reference evidence="1" key="2">
    <citation type="journal article" date="2018" name="ISME J.">
        <title>A dynamic microbial community with high functional redundancy inhabits the cold, oxic subseafloor aquifer.</title>
        <authorList>
            <person name="Tully B.J."/>
            <person name="Wheat C.G."/>
            <person name="Glazer B.T."/>
            <person name="Huber J.A."/>
        </authorList>
    </citation>
    <scope>NUCLEOTIDE SEQUENCE</scope>
    <source>
        <strain evidence="1">NORP83</strain>
    </source>
</reference>
<gene>
    <name evidence="1" type="ORF">COB13_10905</name>
</gene>
<organism evidence="1">
    <name type="scientific">OCS116 cluster bacterium</name>
    <dbReference type="NCBI Taxonomy" id="2030921"/>
    <lineage>
        <taxon>Bacteria</taxon>
        <taxon>Pseudomonadati</taxon>
        <taxon>Pseudomonadota</taxon>
        <taxon>Alphaproteobacteria</taxon>
        <taxon>OCS116 cluster</taxon>
    </lineage>
</organism>
<proteinExistence type="predicted"/>
<dbReference type="EMBL" id="NVUS01000013">
    <property type="protein sequence ID" value="PCJ00096.1"/>
    <property type="molecule type" value="Genomic_DNA"/>
</dbReference>
<evidence type="ECO:0000313" key="1">
    <source>
        <dbReference type="EMBL" id="PCJ00096.1"/>
    </source>
</evidence>
<reference key="1">
    <citation type="submission" date="2017-08" db="EMBL/GenBank/DDBJ databases">
        <title>A dynamic microbial community with high functional redundancy inhabits the cold, oxic subseafloor aquifer.</title>
        <authorList>
            <person name="Tully B.J."/>
            <person name="Wheat C.G."/>
            <person name="Glazer B.T."/>
            <person name="Huber J.A."/>
        </authorList>
    </citation>
    <scope>NUCLEOTIDE SEQUENCE [LARGE SCALE GENOMIC DNA]</scope>
</reference>